<feature type="active site" evidence="5">
    <location>
        <position position="154"/>
    </location>
</feature>
<dbReference type="EMBL" id="AF072715">
    <property type="protein sequence ID" value="AAF06073.1"/>
    <property type="molecule type" value="Genomic_DNA"/>
</dbReference>
<protein>
    <recommendedName>
        <fullName evidence="7">Cytosine-specific methyltransferase</fullName>
        <ecNumber evidence="7">2.1.1.37</ecNumber>
    </recommendedName>
</protein>
<evidence type="ECO:0000256" key="4">
    <source>
        <dbReference type="ARBA" id="ARBA00022747"/>
    </source>
</evidence>
<dbReference type="EC" id="2.1.1.37" evidence="7"/>
<reference evidence="8" key="1">
    <citation type="journal article" date="1999" name="Clin. Diagn. Lab. Immunol.">
        <title>Genetic and serological analysis of lipoprotein LppA in Mycoplasma mycoides subsp. mycoides LC and Mycoplasma mycoides subsp. capri.</title>
        <authorList>
            <person name="Monnerat M.P."/>
            <person name="Thiaucourt F."/>
            <person name="Poveda J.B."/>
            <person name="Nicolet J."/>
            <person name="Frey J."/>
        </authorList>
    </citation>
    <scope>NUCLEOTIDE SEQUENCE</scope>
    <source>
        <strain evidence="8">PG3</strain>
    </source>
</reference>
<dbReference type="PRINTS" id="PR00105">
    <property type="entry name" value="C5METTRFRASE"/>
</dbReference>
<dbReference type="Gene3D" id="3.40.50.150">
    <property type="entry name" value="Vaccinia Virus protein VP39"/>
    <property type="match status" value="1"/>
</dbReference>
<dbReference type="AlphaFoldDB" id="Q9RQS3"/>
<proteinExistence type="inferred from homology"/>
<dbReference type="GO" id="GO:0003886">
    <property type="term" value="F:DNA (cytosine-5-)-methyltransferase activity"/>
    <property type="evidence" value="ECO:0007669"/>
    <property type="project" value="UniProtKB-EC"/>
</dbReference>
<keyword evidence="1 5" id="KW-0489">Methyltransferase</keyword>
<keyword evidence="4" id="KW-0680">Restriction system</keyword>
<dbReference type="PROSITE" id="PS00094">
    <property type="entry name" value="C5_MTASE_1"/>
    <property type="match status" value="1"/>
</dbReference>
<comment type="catalytic activity">
    <reaction evidence="7">
        <text>a 2'-deoxycytidine in DNA + S-adenosyl-L-methionine = a 5-methyl-2'-deoxycytidine in DNA + S-adenosyl-L-homocysteine + H(+)</text>
        <dbReference type="Rhea" id="RHEA:13681"/>
        <dbReference type="Rhea" id="RHEA-COMP:11369"/>
        <dbReference type="Rhea" id="RHEA-COMP:11370"/>
        <dbReference type="ChEBI" id="CHEBI:15378"/>
        <dbReference type="ChEBI" id="CHEBI:57856"/>
        <dbReference type="ChEBI" id="CHEBI:59789"/>
        <dbReference type="ChEBI" id="CHEBI:85452"/>
        <dbReference type="ChEBI" id="CHEBI:85454"/>
        <dbReference type="EC" id="2.1.1.37"/>
    </reaction>
</comment>
<organism evidence="8">
    <name type="scientific">Mycoplasma mycoides subsp. capri</name>
    <dbReference type="NCBI Taxonomy" id="40477"/>
    <lineage>
        <taxon>Bacteria</taxon>
        <taxon>Bacillati</taxon>
        <taxon>Mycoplasmatota</taxon>
        <taxon>Mollicutes</taxon>
        <taxon>Mycoplasmataceae</taxon>
        <taxon>Mycoplasma</taxon>
    </lineage>
</organism>
<comment type="similarity">
    <text evidence="5 6">Belongs to the class I-like SAM-binding methyltransferase superfamily. C5-methyltransferase family.</text>
</comment>
<dbReference type="PANTHER" id="PTHR46098">
    <property type="entry name" value="TRNA (CYTOSINE(38)-C(5))-METHYLTRANSFERASE"/>
    <property type="match status" value="1"/>
</dbReference>
<dbReference type="NCBIfam" id="NF045953">
    <property type="entry name" value="DCM_methyl_Nterm"/>
    <property type="match status" value="1"/>
</dbReference>
<dbReference type="InterPro" id="IPR050750">
    <property type="entry name" value="C5-MTase"/>
</dbReference>
<evidence type="ECO:0000256" key="2">
    <source>
        <dbReference type="ARBA" id="ARBA00022679"/>
    </source>
</evidence>
<keyword evidence="3 5" id="KW-0949">S-adenosyl-L-methionine</keyword>
<evidence type="ECO:0000256" key="7">
    <source>
        <dbReference type="RuleBase" id="RU000417"/>
    </source>
</evidence>
<dbReference type="GO" id="GO:0032259">
    <property type="term" value="P:methylation"/>
    <property type="evidence" value="ECO:0007669"/>
    <property type="project" value="UniProtKB-KW"/>
</dbReference>
<evidence type="ECO:0000256" key="5">
    <source>
        <dbReference type="PROSITE-ProRule" id="PRU01016"/>
    </source>
</evidence>
<dbReference type="PANTHER" id="PTHR46098:SF1">
    <property type="entry name" value="TRNA (CYTOSINE(38)-C(5))-METHYLTRANSFERASE"/>
    <property type="match status" value="1"/>
</dbReference>
<dbReference type="NCBIfam" id="TIGR00675">
    <property type="entry name" value="dcm"/>
    <property type="match status" value="1"/>
</dbReference>
<dbReference type="PROSITE" id="PS51679">
    <property type="entry name" value="SAM_MT_C5"/>
    <property type="match status" value="1"/>
</dbReference>
<reference evidence="8" key="2">
    <citation type="journal article" date="1999" name="Vet. Microbiol.">
        <title>Comparative analysis of the lppA locus in Mycoplasma capricolum subsp. capricolum and Mycoplasma capricolum subsp. capripneumoniae.</title>
        <authorList>
            <person name="Monnerat M.P."/>
            <person name="Thiaucourt F."/>
            <person name="Nicolet J."/>
            <person name="Frey J."/>
        </authorList>
    </citation>
    <scope>NUCLEOTIDE SEQUENCE</scope>
    <source>
        <strain evidence="8">PG3</strain>
    </source>
</reference>
<evidence type="ECO:0000256" key="1">
    <source>
        <dbReference type="ARBA" id="ARBA00022603"/>
    </source>
</evidence>
<dbReference type="Pfam" id="PF00145">
    <property type="entry name" value="DNA_methylase"/>
    <property type="match status" value="1"/>
</dbReference>
<keyword evidence="2 5" id="KW-0808">Transferase</keyword>
<name>Q9RQS3_MYCMC</name>
<accession>Q9RQS3</accession>
<dbReference type="InterPro" id="IPR001525">
    <property type="entry name" value="C5_MeTfrase"/>
</dbReference>
<dbReference type="InterPro" id="IPR018117">
    <property type="entry name" value="C5_DNA_meth_AS"/>
</dbReference>
<dbReference type="InterPro" id="IPR029063">
    <property type="entry name" value="SAM-dependent_MTases_sf"/>
</dbReference>
<evidence type="ECO:0000256" key="3">
    <source>
        <dbReference type="ARBA" id="ARBA00022691"/>
    </source>
</evidence>
<evidence type="ECO:0000256" key="6">
    <source>
        <dbReference type="RuleBase" id="RU000416"/>
    </source>
</evidence>
<sequence>MKTIKIFELFAGIGSQYKACKNIEKELSIKIESVGACEWYIDAIIGYMSIHYGNTTPELELSREEMCELLSNYSFSADSKHLIRGDYFNKMKLEKLQAYFPYLYGFVNDKYFNKKWKSTKKTKFLGGAKCHTTNIKELNTLPKNIDILTYSFPCQDISQQGVRRGINEYTRSGLLYEVERILKLNRDNLPKVLLLENVKALTNKLFLKDFNKWLNALENLGYKSIWKVVNSTDYGSCQNRERVFCISYLDKQKNFTFPKPLITKKEIDSIIKNDDDMKECNHLLKYLNNDFKPTQNNITKTRLDKKYTNFNSEAYVYLAKGYGPTLTASGANSRLKFYFPKTNQLKYISPRQAFLYMGFGKNDYLSVAKQSLLNESKLLFLCGNSISIEV</sequence>
<dbReference type="GO" id="GO:0009307">
    <property type="term" value="P:DNA restriction-modification system"/>
    <property type="evidence" value="ECO:0007669"/>
    <property type="project" value="UniProtKB-KW"/>
</dbReference>
<evidence type="ECO:0000313" key="8">
    <source>
        <dbReference type="EMBL" id="AAF06073.1"/>
    </source>
</evidence>
<dbReference type="Gene3D" id="3.90.120.10">
    <property type="entry name" value="DNA Methylase, subunit A, domain 2"/>
    <property type="match status" value="1"/>
</dbReference>
<dbReference type="SUPFAM" id="SSF53335">
    <property type="entry name" value="S-adenosyl-L-methionine-dependent methyltransferases"/>
    <property type="match status" value="1"/>
</dbReference>
<dbReference type="REBASE" id="4247">
    <property type="entry name" value="M.MmyIP"/>
</dbReference>